<keyword evidence="2" id="KW-1133">Transmembrane helix</keyword>
<evidence type="ECO:0000256" key="1">
    <source>
        <dbReference type="SAM" id="MobiDB-lite"/>
    </source>
</evidence>
<dbReference type="EMBL" id="AP018786">
    <property type="protein sequence ID" value="BBF23101.1"/>
    <property type="molecule type" value="Genomic_DNA"/>
</dbReference>
<name>A0A2Z6I9D3_9BURK</name>
<evidence type="ECO:0000313" key="4">
    <source>
        <dbReference type="Proteomes" id="UP000271003"/>
    </source>
</evidence>
<dbReference type="KEGG" id="sutt:SUTMEG_09920"/>
<feature type="transmembrane region" description="Helical" evidence="2">
    <location>
        <begin position="146"/>
        <end position="162"/>
    </location>
</feature>
<sequence>MRDPTSLEPKNGDFVAYVEALQADQAALLKAANSGRMSLSDMEEVLEESDEPRASATAALLESLRKRARDAVMSLPSGHSSGSNSSTGSGTSDGAVLTSPIGRKRTGRRKDARSATPFGRLVGYGVAALGFALLLIFMNLPDSEPAVPFAVMMIFAGLYLAGGDAKKK</sequence>
<feature type="compositionally biased region" description="Low complexity" evidence="1">
    <location>
        <begin position="77"/>
        <end position="94"/>
    </location>
</feature>
<evidence type="ECO:0000256" key="2">
    <source>
        <dbReference type="SAM" id="Phobius"/>
    </source>
</evidence>
<dbReference type="Proteomes" id="UP000271003">
    <property type="component" value="Chromosome"/>
</dbReference>
<dbReference type="AlphaFoldDB" id="A0A2Z6I9D3"/>
<protein>
    <submittedName>
        <fullName evidence="3">Uncharacterized protein</fullName>
    </submittedName>
</protein>
<accession>A0A2Z6I9D3</accession>
<feature type="compositionally biased region" description="Basic residues" evidence="1">
    <location>
        <begin position="102"/>
        <end position="111"/>
    </location>
</feature>
<keyword evidence="2" id="KW-0812">Transmembrane</keyword>
<organism evidence="3 4">
    <name type="scientific">Sutterella megalosphaeroides</name>
    <dbReference type="NCBI Taxonomy" id="2494234"/>
    <lineage>
        <taxon>Bacteria</taxon>
        <taxon>Pseudomonadati</taxon>
        <taxon>Pseudomonadota</taxon>
        <taxon>Betaproteobacteria</taxon>
        <taxon>Burkholderiales</taxon>
        <taxon>Sutterellaceae</taxon>
        <taxon>Sutterella</taxon>
    </lineage>
</organism>
<proteinExistence type="predicted"/>
<evidence type="ECO:0000313" key="3">
    <source>
        <dbReference type="EMBL" id="BBF23101.1"/>
    </source>
</evidence>
<gene>
    <name evidence="3" type="ORF">SUTMEG_09920</name>
</gene>
<keyword evidence="2" id="KW-0472">Membrane</keyword>
<reference evidence="3 4" key="1">
    <citation type="journal article" date="2018" name="Int. J. Syst. Evol. Microbiol.">
        <title>Mesosutterella multiformis gen. nov., sp. nov., a member of the family Sutterellaceae and Sutterella megalosphaeroides sp. nov., isolated from human faeces.</title>
        <authorList>
            <person name="Sakamoto M."/>
            <person name="Ikeyama N."/>
            <person name="Kunihiro T."/>
            <person name="Iino T."/>
            <person name="Yuki M."/>
            <person name="Ohkuma M."/>
        </authorList>
    </citation>
    <scope>NUCLEOTIDE SEQUENCE [LARGE SCALE GENOMIC DNA]</scope>
    <source>
        <strain evidence="3 4">6FBBBH3</strain>
    </source>
</reference>
<feature type="region of interest" description="Disordered" evidence="1">
    <location>
        <begin position="72"/>
        <end position="112"/>
    </location>
</feature>
<feature type="transmembrane region" description="Helical" evidence="2">
    <location>
        <begin position="118"/>
        <end position="140"/>
    </location>
</feature>
<keyword evidence="4" id="KW-1185">Reference proteome</keyword>
<dbReference type="RefSeq" id="WP_120176742.1">
    <property type="nucleotide sequence ID" value="NZ_AP018786.1"/>
</dbReference>